<dbReference type="OrthoDB" id="5456715at2"/>
<keyword evidence="3" id="KW-1185">Reference proteome</keyword>
<evidence type="ECO:0000313" key="2">
    <source>
        <dbReference type="EMBL" id="OBQ46313.1"/>
    </source>
</evidence>
<dbReference type="STRING" id="1560234.SP90_12930"/>
<evidence type="ECO:0000313" key="3">
    <source>
        <dbReference type="Proteomes" id="UP000091979"/>
    </source>
</evidence>
<dbReference type="Proteomes" id="UP000091979">
    <property type="component" value="Unassembled WGS sequence"/>
</dbReference>
<sequence>MSISASMYRTGADHELTPEEEEQKRFMYDNMAPRRRKFIDRIGYDNWDPFPKPNDPMELRMDISKRTTQQLVREFLQSHRGQYSNDYGRGALESAVGIVNKDEKYRGIFDFCVWYYNLLIEEGHIDHDD</sequence>
<reference evidence="2 3" key="1">
    <citation type="submission" date="2015-01" db="EMBL/GenBank/DDBJ databases">
        <title>Desulfovibrio sp. JC271 draft genome sequence.</title>
        <authorList>
            <person name="Shivani Y."/>
            <person name="Subhash Y."/>
            <person name="Sasikala C."/>
            <person name="Ramana C.V."/>
        </authorList>
    </citation>
    <scope>NUCLEOTIDE SEQUENCE [LARGE SCALE GENOMIC DNA]</scope>
    <source>
        <strain evidence="2 3">JC271</strain>
    </source>
</reference>
<feature type="compositionally biased region" description="Basic and acidic residues" evidence="1">
    <location>
        <begin position="11"/>
        <end position="25"/>
    </location>
</feature>
<protein>
    <submittedName>
        <fullName evidence="2">Uncharacterized protein</fullName>
    </submittedName>
</protein>
<dbReference type="RefSeq" id="WP_066856985.1">
    <property type="nucleotide sequence ID" value="NZ_JXMS01000026.1"/>
</dbReference>
<evidence type="ECO:0000256" key="1">
    <source>
        <dbReference type="SAM" id="MobiDB-lite"/>
    </source>
</evidence>
<comment type="caution">
    <text evidence="2">The sequence shown here is derived from an EMBL/GenBank/DDBJ whole genome shotgun (WGS) entry which is preliminary data.</text>
</comment>
<dbReference type="PATRIC" id="fig|1560234.3.peg.1696"/>
<dbReference type="AlphaFoldDB" id="A0A1B7XAA5"/>
<organism evidence="2 3">
    <name type="scientific">Halodesulfovibrio spirochaetisodalis</name>
    <dbReference type="NCBI Taxonomy" id="1560234"/>
    <lineage>
        <taxon>Bacteria</taxon>
        <taxon>Pseudomonadati</taxon>
        <taxon>Thermodesulfobacteriota</taxon>
        <taxon>Desulfovibrionia</taxon>
        <taxon>Desulfovibrionales</taxon>
        <taxon>Desulfovibrionaceae</taxon>
        <taxon>Halodesulfovibrio</taxon>
    </lineage>
</organism>
<dbReference type="EMBL" id="JXMS01000026">
    <property type="protein sequence ID" value="OBQ46313.1"/>
    <property type="molecule type" value="Genomic_DNA"/>
</dbReference>
<name>A0A1B7XAA5_9BACT</name>
<proteinExistence type="predicted"/>
<accession>A0A1B7XAA5</accession>
<feature type="region of interest" description="Disordered" evidence="1">
    <location>
        <begin position="1"/>
        <end position="25"/>
    </location>
</feature>
<gene>
    <name evidence="2" type="ORF">SP90_12930</name>
</gene>